<protein>
    <recommendedName>
        <fullName evidence="3">BTB domain-containing protein</fullName>
    </recommendedName>
</protein>
<dbReference type="InterPro" id="IPR051095">
    <property type="entry name" value="Dros_DevTransReg"/>
</dbReference>
<dbReference type="AlphaFoldDB" id="A0A7R9GC13"/>
<dbReference type="InterPro" id="IPR000210">
    <property type="entry name" value="BTB/POZ_dom"/>
</dbReference>
<dbReference type="PANTHER" id="PTHR23110:SF81">
    <property type="entry name" value="BTB-PROTEIN-VII, ISOFORM F-RELATED"/>
    <property type="match status" value="1"/>
</dbReference>
<feature type="region of interest" description="Disordered" evidence="2">
    <location>
        <begin position="244"/>
        <end position="395"/>
    </location>
</feature>
<evidence type="ECO:0000313" key="5">
    <source>
        <dbReference type="Proteomes" id="UP000678499"/>
    </source>
</evidence>
<feature type="domain" description="BTB" evidence="3">
    <location>
        <begin position="34"/>
        <end position="99"/>
    </location>
</feature>
<dbReference type="OrthoDB" id="6355173at2759"/>
<proteinExistence type="predicted"/>
<feature type="compositionally biased region" description="Basic and acidic residues" evidence="2">
    <location>
        <begin position="352"/>
        <end position="362"/>
    </location>
</feature>
<keyword evidence="5" id="KW-1185">Reference proteome</keyword>
<evidence type="ECO:0000256" key="1">
    <source>
        <dbReference type="ARBA" id="ARBA00023242"/>
    </source>
</evidence>
<dbReference type="CDD" id="cd18315">
    <property type="entry name" value="BTB_POZ_BAB-like"/>
    <property type="match status" value="1"/>
</dbReference>
<dbReference type="SUPFAM" id="SSF54695">
    <property type="entry name" value="POZ domain"/>
    <property type="match status" value="1"/>
</dbReference>
<accession>A0A7R9GC13</accession>
<dbReference type="SMART" id="SM00225">
    <property type="entry name" value="BTB"/>
    <property type="match status" value="1"/>
</dbReference>
<dbReference type="GO" id="GO:0006357">
    <property type="term" value="P:regulation of transcription by RNA polymerase II"/>
    <property type="evidence" value="ECO:0007669"/>
    <property type="project" value="TreeGrafter"/>
</dbReference>
<reference evidence="4" key="1">
    <citation type="submission" date="2020-11" db="EMBL/GenBank/DDBJ databases">
        <authorList>
            <person name="Tran Van P."/>
        </authorList>
    </citation>
    <scope>NUCLEOTIDE SEQUENCE</scope>
</reference>
<sequence>MSMVTPMSYCIRWGKHPMNISSASCNLFNSQMLVDVTLAADGVQIQAHKLVLAASSVYFQALFTQNPCQHPIVILKDVSIDELRIIIDFVYKGEVEVPDDKLSSVLKVGHHVSAFIKPNDGSHEFIGWDSFWEHFLEYEPVQMSSPDAPESNKRKATACVVADAEPVSPAVPSEANMSFSQSQSFSSTSSATPRPVLETVPFRKRLRKEFRERSLSGDASVQLFPERSTSMVAAVRSTSQIENTLLPPETSRPPMQTQTSDPGPMRSFSIDRSESPVPSYASKHRRMLQRQPRIQRQMELEAEDSTRKYPPIKPRPTIIVTQDDETKPREVICTQKLSPERDLGEQTATRSPDSDSSARDLSIDEGVVSRSCPPSPPAKIIGRSSSTSSHRERRKKMHVVFLSSPEPAVVVTSPASGHHCPESRVGSAVSCDYCWNKMDDKGRVQRRKTKYWCPKCRANLCIVPCFQQYHNFGGVDETGVNNTGSDTKTRGSFERSSSLSSSCLLAVPKNLSKTPSV</sequence>
<dbReference type="GO" id="GO:0005634">
    <property type="term" value="C:nucleus"/>
    <property type="evidence" value="ECO:0007669"/>
    <property type="project" value="TreeGrafter"/>
</dbReference>
<organism evidence="4">
    <name type="scientific">Notodromas monacha</name>
    <dbReference type="NCBI Taxonomy" id="399045"/>
    <lineage>
        <taxon>Eukaryota</taxon>
        <taxon>Metazoa</taxon>
        <taxon>Ecdysozoa</taxon>
        <taxon>Arthropoda</taxon>
        <taxon>Crustacea</taxon>
        <taxon>Oligostraca</taxon>
        <taxon>Ostracoda</taxon>
        <taxon>Podocopa</taxon>
        <taxon>Podocopida</taxon>
        <taxon>Cypridocopina</taxon>
        <taxon>Cypridoidea</taxon>
        <taxon>Cyprididae</taxon>
        <taxon>Notodromas</taxon>
    </lineage>
</organism>
<dbReference type="PANTHER" id="PTHR23110">
    <property type="entry name" value="BTB DOMAIN TRANSCRIPTION FACTOR"/>
    <property type="match status" value="1"/>
</dbReference>
<dbReference type="EMBL" id="OA882409">
    <property type="protein sequence ID" value="CAD7275219.1"/>
    <property type="molecule type" value="Genomic_DNA"/>
</dbReference>
<evidence type="ECO:0000256" key="2">
    <source>
        <dbReference type="SAM" id="MobiDB-lite"/>
    </source>
</evidence>
<gene>
    <name evidence="4" type="ORF">NMOB1V02_LOCUS3019</name>
</gene>
<dbReference type="Proteomes" id="UP000678499">
    <property type="component" value="Unassembled WGS sequence"/>
</dbReference>
<dbReference type="EMBL" id="CAJPEX010000372">
    <property type="protein sequence ID" value="CAG0915371.1"/>
    <property type="molecule type" value="Genomic_DNA"/>
</dbReference>
<keyword evidence="1" id="KW-0539">Nucleus</keyword>
<evidence type="ECO:0000259" key="3">
    <source>
        <dbReference type="PROSITE" id="PS50097"/>
    </source>
</evidence>
<feature type="compositionally biased region" description="Basic and acidic residues" evidence="2">
    <location>
        <begin position="296"/>
        <end position="307"/>
    </location>
</feature>
<dbReference type="PROSITE" id="PS50097">
    <property type="entry name" value="BTB"/>
    <property type="match status" value="1"/>
</dbReference>
<name>A0A7R9GC13_9CRUS</name>
<dbReference type="InterPro" id="IPR011333">
    <property type="entry name" value="SKP1/BTB/POZ_sf"/>
</dbReference>
<dbReference type="Gene3D" id="3.30.710.10">
    <property type="entry name" value="Potassium Channel Kv1.1, Chain A"/>
    <property type="match status" value="1"/>
</dbReference>
<evidence type="ECO:0000313" key="4">
    <source>
        <dbReference type="EMBL" id="CAD7275219.1"/>
    </source>
</evidence>
<dbReference type="Pfam" id="PF00651">
    <property type="entry name" value="BTB"/>
    <property type="match status" value="1"/>
</dbReference>